<reference evidence="1 2" key="1">
    <citation type="submission" date="2019-03" db="EMBL/GenBank/DDBJ databases">
        <title>Nematode-trapping fungi genome.</title>
        <authorList>
            <person name="Vidal-Diez De Ulzurrun G."/>
        </authorList>
    </citation>
    <scope>NUCLEOTIDE SEQUENCE [LARGE SCALE GENOMIC DNA]</scope>
    <source>
        <strain evidence="1 2">TWF154</strain>
    </source>
</reference>
<dbReference type="EMBL" id="SOZJ01000002">
    <property type="protein sequence ID" value="TGJ72159.1"/>
    <property type="molecule type" value="Genomic_DNA"/>
</dbReference>
<organism evidence="1 2">
    <name type="scientific">Orbilia oligospora</name>
    <name type="common">Nematode-trapping fungus</name>
    <name type="synonym">Arthrobotrys oligospora</name>
    <dbReference type="NCBI Taxonomy" id="2813651"/>
    <lineage>
        <taxon>Eukaryota</taxon>
        <taxon>Fungi</taxon>
        <taxon>Dikarya</taxon>
        <taxon>Ascomycota</taxon>
        <taxon>Pezizomycotina</taxon>
        <taxon>Orbiliomycetes</taxon>
        <taxon>Orbiliales</taxon>
        <taxon>Orbiliaceae</taxon>
        <taxon>Orbilia</taxon>
    </lineage>
</organism>
<evidence type="ECO:0000313" key="2">
    <source>
        <dbReference type="Proteomes" id="UP000297595"/>
    </source>
</evidence>
<dbReference type="AlphaFoldDB" id="A0A8H2EA55"/>
<comment type="caution">
    <text evidence="1">The sequence shown here is derived from an EMBL/GenBank/DDBJ whole genome shotgun (WGS) entry which is preliminary data.</text>
</comment>
<gene>
    <name evidence="1" type="ORF">EYR41_004069</name>
</gene>
<proteinExistence type="predicted"/>
<protein>
    <submittedName>
        <fullName evidence="1">Uncharacterized protein</fullName>
    </submittedName>
</protein>
<evidence type="ECO:0000313" key="1">
    <source>
        <dbReference type="EMBL" id="TGJ72159.1"/>
    </source>
</evidence>
<accession>A0A8H2EA55</accession>
<dbReference type="Proteomes" id="UP000297595">
    <property type="component" value="Unassembled WGS sequence"/>
</dbReference>
<name>A0A8H2EA55_ORBOL</name>
<sequence length="143" mass="16620">MRRSLNIRNPEGALGDSILLYYTELGSKLSLHTTLNNARSYLSWTTKYLIHSSNVVDIDYIAISNYVEIRCSQGREMIQPFKLWWIVAQRAIYTKENDTLFSYMCYAPSLFFRFDYVHSDLNPPAVARHGILLDEISKRKSSD</sequence>